<gene>
    <name evidence="2" type="primary">yhcI</name>
    <name evidence="2" type="ORF">GCM10007216_09360</name>
</gene>
<dbReference type="Pfam" id="PF12679">
    <property type="entry name" value="ABC2_membrane_2"/>
    <property type="match status" value="1"/>
</dbReference>
<dbReference type="PANTHER" id="PTHR37305:SF1">
    <property type="entry name" value="MEMBRANE PROTEIN"/>
    <property type="match status" value="1"/>
</dbReference>
<reference evidence="3" key="1">
    <citation type="journal article" date="2019" name="Int. J. Syst. Evol. Microbiol.">
        <title>The Global Catalogue of Microorganisms (GCM) 10K type strain sequencing project: providing services to taxonomists for standard genome sequencing and annotation.</title>
        <authorList>
            <consortium name="The Broad Institute Genomics Platform"/>
            <consortium name="The Broad Institute Genome Sequencing Center for Infectious Disease"/>
            <person name="Wu L."/>
            <person name="Ma J."/>
        </authorList>
    </citation>
    <scope>NUCLEOTIDE SEQUENCE [LARGE SCALE GENOMIC DNA]</scope>
    <source>
        <strain evidence="3">CCM 7282</strain>
    </source>
</reference>
<feature type="transmembrane region" description="Helical" evidence="1">
    <location>
        <begin position="287"/>
        <end position="307"/>
    </location>
</feature>
<dbReference type="EMBL" id="BMCJ01000002">
    <property type="protein sequence ID" value="GGC80961.1"/>
    <property type="molecule type" value="Genomic_DNA"/>
</dbReference>
<protein>
    <recommendedName>
        <fullName evidence="4">ABC-2 type transport system permease protein</fullName>
    </recommendedName>
</protein>
<comment type="caution">
    <text evidence="2">The sequence shown here is derived from an EMBL/GenBank/DDBJ whole genome shotgun (WGS) entry which is preliminary data.</text>
</comment>
<proteinExistence type="predicted"/>
<evidence type="ECO:0000313" key="2">
    <source>
        <dbReference type="EMBL" id="GGC80961.1"/>
    </source>
</evidence>
<sequence length="314" mass="35707">MAEMIRLLQNEWMKIFKRNSTIILIAILVGSVFLFAFVSSWGNSQQENVPWKEEVQQQIIMYEQQAGNPEATDKEITYYEEQQVIAEHRLEENIPPLDRGSFGQFLLDSKSNLAFATLFTVIIASGIVASEFIWGTIKLLTIRPVKRGKILWSKYGAVLLFSLTIALIAYVTSIISGWIFFDSGEGVLLTVDNGEVMKQSIWVESLKLYGLSFVNLFIMTSFAFMVGTLSRSNALAIGLSIFLMFTGQQMVFLLQEYTIMKYYLFTHADLTQYLQPRTLVEGITPQFSIVVLTTYLVIFLTISHLSFTKRDIAT</sequence>
<evidence type="ECO:0000256" key="1">
    <source>
        <dbReference type="SAM" id="Phobius"/>
    </source>
</evidence>
<keyword evidence="1" id="KW-1133">Transmembrane helix</keyword>
<evidence type="ECO:0008006" key="4">
    <source>
        <dbReference type="Google" id="ProtNLM"/>
    </source>
</evidence>
<organism evidence="2 3">
    <name type="scientific">Thalassobacillus devorans</name>
    <dbReference type="NCBI Taxonomy" id="279813"/>
    <lineage>
        <taxon>Bacteria</taxon>
        <taxon>Bacillati</taxon>
        <taxon>Bacillota</taxon>
        <taxon>Bacilli</taxon>
        <taxon>Bacillales</taxon>
        <taxon>Bacillaceae</taxon>
        <taxon>Thalassobacillus</taxon>
    </lineage>
</organism>
<feature type="transmembrane region" description="Helical" evidence="1">
    <location>
        <begin position="113"/>
        <end position="134"/>
    </location>
</feature>
<feature type="transmembrane region" description="Helical" evidence="1">
    <location>
        <begin position="21"/>
        <end position="42"/>
    </location>
</feature>
<dbReference type="PANTHER" id="PTHR37305">
    <property type="entry name" value="INTEGRAL MEMBRANE PROTEIN-RELATED"/>
    <property type="match status" value="1"/>
</dbReference>
<keyword evidence="1" id="KW-0812">Transmembrane</keyword>
<feature type="transmembrane region" description="Helical" evidence="1">
    <location>
        <begin position="155"/>
        <end position="181"/>
    </location>
</feature>
<name>A0ABQ1NMQ3_9BACI</name>
<feature type="transmembrane region" description="Helical" evidence="1">
    <location>
        <begin position="234"/>
        <end position="254"/>
    </location>
</feature>
<keyword evidence="1" id="KW-0472">Membrane</keyword>
<dbReference type="Proteomes" id="UP000619534">
    <property type="component" value="Unassembled WGS sequence"/>
</dbReference>
<feature type="transmembrane region" description="Helical" evidence="1">
    <location>
        <begin position="208"/>
        <end position="227"/>
    </location>
</feature>
<keyword evidence="3" id="KW-1185">Reference proteome</keyword>
<accession>A0ABQ1NMQ3</accession>
<evidence type="ECO:0000313" key="3">
    <source>
        <dbReference type="Proteomes" id="UP000619534"/>
    </source>
</evidence>